<feature type="compositionally biased region" description="Polar residues" evidence="1">
    <location>
        <begin position="43"/>
        <end position="56"/>
    </location>
</feature>
<organism evidence="2 3">
    <name type="scientific">Gymnopilus dilepis</name>
    <dbReference type="NCBI Taxonomy" id="231916"/>
    <lineage>
        <taxon>Eukaryota</taxon>
        <taxon>Fungi</taxon>
        <taxon>Dikarya</taxon>
        <taxon>Basidiomycota</taxon>
        <taxon>Agaricomycotina</taxon>
        <taxon>Agaricomycetes</taxon>
        <taxon>Agaricomycetidae</taxon>
        <taxon>Agaricales</taxon>
        <taxon>Agaricineae</taxon>
        <taxon>Hymenogastraceae</taxon>
        <taxon>Gymnopilus</taxon>
    </lineage>
</organism>
<proteinExistence type="predicted"/>
<keyword evidence="3" id="KW-1185">Reference proteome</keyword>
<name>A0A409WL76_9AGAR</name>
<feature type="compositionally biased region" description="Low complexity" evidence="1">
    <location>
        <begin position="26"/>
        <end position="37"/>
    </location>
</feature>
<protein>
    <submittedName>
        <fullName evidence="2">Uncharacterized protein</fullName>
    </submittedName>
</protein>
<accession>A0A409WL76</accession>
<sequence length="73" mass="7303">MPRGPIFPRRRRRRRGPPAWVNTNVANGGQAPGAAAAGAGGASNSPTGETPVTASQLAAPLARSAVAGSSSRR</sequence>
<evidence type="ECO:0000313" key="2">
    <source>
        <dbReference type="EMBL" id="PPQ79221.1"/>
    </source>
</evidence>
<feature type="compositionally biased region" description="Low complexity" evidence="1">
    <location>
        <begin position="62"/>
        <end position="73"/>
    </location>
</feature>
<evidence type="ECO:0000256" key="1">
    <source>
        <dbReference type="SAM" id="MobiDB-lite"/>
    </source>
</evidence>
<dbReference type="Proteomes" id="UP000284706">
    <property type="component" value="Unassembled WGS sequence"/>
</dbReference>
<dbReference type="EMBL" id="NHYE01005014">
    <property type="protein sequence ID" value="PPQ79221.1"/>
    <property type="molecule type" value="Genomic_DNA"/>
</dbReference>
<evidence type="ECO:0000313" key="3">
    <source>
        <dbReference type="Proteomes" id="UP000284706"/>
    </source>
</evidence>
<comment type="caution">
    <text evidence="2">The sequence shown here is derived from an EMBL/GenBank/DDBJ whole genome shotgun (WGS) entry which is preliminary data.</text>
</comment>
<dbReference type="AlphaFoldDB" id="A0A409WL76"/>
<dbReference type="InParanoid" id="A0A409WL76"/>
<gene>
    <name evidence="2" type="ORF">CVT26_000670</name>
</gene>
<reference evidence="2 3" key="1">
    <citation type="journal article" date="2018" name="Evol. Lett.">
        <title>Horizontal gene cluster transfer increased hallucinogenic mushroom diversity.</title>
        <authorList>
            <person name="Reynolds H.T."/>
            <person name="Vijayakumar V."/>
            <person name="Gluck-Thaler E."/>
            <person name="Korotkin H.B."/>
            <person name="Matheny P.B."/>
            <person name="Slot J.C."/>
        </authorList>
    </citation>
    <scope>NUCLEOTIDE SEQUENCE [LARGE SCALE GENOMIC DNA]</scope>
    <source>
        <strain evidence="2 3">SRW20</strain>
    </source>
</reference>
<feature type="region of interest" description="Disordered" evidence="1">
    <location>
        <begin position="1"/>
        <end position="73"/>
    </location>
</feature>